<sequence length="243" mass="25933">MSNNVEADKSALRERVWSALDAAGAVREPAHGSIPDFHGSHEAAELLAQLPEWRTASVVKAVPDTAQEPIRAIALREGRLVYMAVPRLALPHPFFVLDPAELPSPAEAAANRRTAAASAPTTDVGAMRPVDLIVLGSVAADRSGARIGKGAGYSDLEYALLAEAGLVGPGTVIATTVHQLQLVDRVPMTEHDVYVDLVITPTEVITCPPRPRPAGILWDHLTEEKIASIPALVDRRLRHGRTA</sequence>
<protein>
    <submittedName>
        <fullName evidence="1">5-formyltetrahydrofolate cyclo-ligase</fullName>
    </submittedName>
</protein>
<dbReference type="PANTHER" id="PTHR13017:SF0">
    <property type="entry name" value="METHENYLTETRAHYDROFOLATE SYNTHASE DOMAIN-CONTAINING PROTEIN"/>
    <property type="match status" value="1"/>
</dbReference>
<evidence type="ECO:0000313" key="1">
    <source>
        <dbReference type="EMBL" id="RGD62016.1"/>
    </source>
</evidence>
<accession>A0A373A1I7</accession>
<dbReference type="InterPro" id="IPR002698">
    <property type="entry name" value="FTHF_cligase"/>
</dbReference>
<dbReference type="InterPro" id="IPR024185">
    <property type="entry name" value="FTHF_cligase-like_sf"/>
</dbReference>
<dbReference type="PANTHER" id="PTHR13017">
    <property type="entry name" value="5-FORMYLTETRAHYDROFOLATE CYCLO-LIGASE-RELATED"/>
    <property type="match status" value="1"/>
</dbReference>
<dbReference type="RefSeq" id="WP_117490189.1">
    <property type="nucleotide sequence ID" value="NZ_QVIG01000001.1"/>
</dbReference>
<organism evidence="1 2">
    <name type="scientific">Kitasatospora xanthocidica</name>
    <dbReference type="NCBI Taxonomy" id="83382"/>
    <lineage>
        <taxon>Bacteria</taxon>
        <taxon>Bacillati</taxon>
        <taxon>Actinomycetota</taxon>
        <taxon>Actinomycetes</taxon>
        <taxon>Kitasatosporales</taxon>
        <taxon>Streptomycetaceae</taxon>
        <taxon>Kitasatospora</taxon>
    </lineage>
</organism>
<keyword evidence="2" id="KW-1185">Reference proteome</keyword>
<dbReference type="Proteomes" id="UP000263377">
    <property type="component" value="Unassembled WGS sequence"/>
</dbReference>
<comment type="caution">
    <text evidence="1">The sequence shown here is derived from an EMBL/GenBank/DDBJ whole genome shotgun (WGS) entry which is preliminary data.</text>
</comment>
<dbReference type="EMBL" id="QVIG01000001">
    <property type="protein sequence ID" value="RGD62016.1"/>
    <property type="molecule type" value="Genomic_DNA"/>
</dbReference>
<dbReference type="Gene3D" id="3.40.50.10420">
    <property type="entry name" value="NagB/RpiA/CoA transferase-like"/>
    <property type="match status" value="1"/>
</dbReference>
<proteinExistence type="predicted"/>
<name>A0A373A1I7_9ACTN</name>
<dbReference type="SUPFAM" id="SSF100950">
    <property type="entry name" value="NagB/RpiA/CoA transferase-like"/>
    <property type="match status" value="1"/>
</dbReference>
<keyword evidence="1" id="KW-0436">Ligase</keyword>
<gene>
    <name evidence="1" type="ORF">DR950_33575</name>
</gene>
<evidence type="ECO:0000313" key="2">
    <source>
        <dbReference type="Proteomes" id="UP000263377"/>
    </source>
</evidence>
<reference evidence="1 2" key="1">
    <citation type="submission" date="2018-08" db="EMBL/GenBank/DDBJ databases">
        <title>Diversity &amp; Physiological Properties of Lignin-Decomposing Actinobacteria from Soil.</title>
        <authorList>
            <person name="Roh S.G."/>
            <person name="Kim S.B."/>
        </authorList>
    </citation>
    <scope>NUCLEOTIDE SEQUENCE [LARGE SCALE GENOMIC DNA]</scope>
    <source>
        <strain evidence="1 2">MMS17-GH009</strain>
    </source>
</reference>
<dbReference type="GO" id="GO:0005737">
    <property type="term" value="C:cytoplasm"/>
    <property type="evidence" value="ECO:0007669"/>
    <property type="project" value="TreeGrafter"/>
</dbReference>
<dbReference type="InterPro" id="IPR037171">
    <property type="entry name" value="NagB/RpiA_transferase-like"/>
</dbReference>
<dbReference type="AlphaFoldDB" id="A0A373A1I7"/>
<dbReference type="GO" id="GO:0016874">
    <property type="term" value="F:ligase activity"/>
    <property type="evidence" value="ECO:0007669"/>
    <property type="project" value="UniProtKB-KW"/>
</dbReference>
<dbReference type="Pfam" id="PF01812">
    <property type="entry name" value="5-FTHF_cyc-lig"/>
    <property type="match status" value="1"/>
</dbReference>